<dbReference type="Proteomes" id="UP000256727">
    <property type="component" value="Unassembled WGS sequence"/>
</dbReference>
<evidence type="ECO:0000256" key="1">
    <source>
        <dbReference type="SAM" id="MobiDB-lite"/>
    </source>
</evidence>
<sequence length="80" mass="8449">MTEERPAEEGPAEPDPAELDLAEIDPAETDPAEEVSPIGKWMVFLVCAAATVVLVALVCFAISLPDCEDPPNSWAPCIGP</sequence>
<feature type="transmembrane region" description="Helical" evidence="2">
    <location>
        <begin position="41"/>
        <end position="64"/>
    </location>
</feature>
<reference evidence="3 4" key="1">
    <citation type="submission" date="2018-07" db="EMBL/GenBank/DDBJ databases">
        <title>Sequencing the genomes of 1000 actinobacteria strains.</title>
        <authorList>
            <person name="Klenk H.-P."/>
        </authorList>
    </citation>
    <scope>NUCLEOTIDE SEQUENCE [LARGE SCALE GENOMIC DNA]</scope>
    <source>
        <strain evidence="3 4">DSM 14442</strain>
    </source>
</reference>
<name>A0A3D9LED0_9MICC</name>
<accession>A0A3D9LED0</accession>
<comment type="caution">
    <text evidence="3">The sequence shown here is derived from an EMBL/GenBank/DDBJ whole genome shotgun (WGS) entry which is preliminary data.</text>
</comment>
<keyword evidence="2" id="KW-0472">Membrane</keyword>
<keyword evidence="2" id="KW-1133">Transmembrane helix</keyword>
<dbReference type="EMBL" id="QREH01000001">
    <property type="protein sequence ID" value="REE03797.1"/>
    <property type="molecule type" value="Genomic_DNA"/>
</dbReference>
<keyword evidence="4" id="KW-1185">Reference proteome</keyword>
<keyword evidence="2" id="KW-0812">Transmembrane</keyword>
<evidence type="ECO:0000256" key="2">
    <source>
        <dbReference type="SAM" id="Phobius"/>
    </source>
</evidence>
<feature type="compositionally biased region" description="Acidic residues" evidence="1">
    <location>
        <begin position="10"/>
        <end position="33"/>
    </location>
</feature>
<dbReference type="AlphaFoldDB" id="A0A3D9LED0"/>
<feature type="region of interest" description="Disordered" evidence="1">
    <location>
        <begin position="1"/>
        <end position="34"/>
    </location>
</feature>
<evidence type="ECO:0000313" key="4">
    <source>
        <dbReference type="Proteomes" id="UP000256727"/>
    </source>
</evidence>
<evidence type="ECO:0000313" key="3">
    <source>
        <dbReference type="EMBL" id="REE03797.1"/>
    </source>
</evidence>
<organism evidence="3 4">
    <name type="scientific">Citricoccus muralis</name>
    <dbReference type="NCBI Taxonomy" id="169134"/>
    <lineage>
        <taxon>Bacteria</taxon>
        <taxon>Bacillati</taxon>
        <taxon>Actinomycetota</taxon>
        <taxon>Actinomycetes</taxon>
        <taxon>Micrococcales</taxon>
        <taxon>Micrococcaceae</taxon>
        <taxon>Citricoccus</taxon>
    </lineage>
</organism>
<proteinExistence type="predicted"/>
<gene>
    <name evidence="3" type="ORF">C8E99_1617</name>
</gene>
<dbReference type="RefSeq" id="WP_115931851.1">
    <property type="nucleotide sequence ID" value="NZ_QREH01000001.1"/>
</dbReference>
<protein>
    <submittedName>
        <fullName evidence="3">Uncharacterized protein</fullName>
    </submittedName>
</protein>